<evidence type="ECO:0000313" key="1">
    <source>
        <dbReference type="EMBL" id="KKL63614.1"/>
    </source>
</evidence>
<gene>
    <name evidence="1" type="ORF">LCGC14_2173360</name>
</gene>
<feature type="non-terminal residue" evidence="1">
    <location>
        <position position="50"/>
    </location>
</feature>
<comment type="caution">
    <text evidence="1">The sequence shown here is derived from an EMBL/GenBank/DDBJ whole genome shotgun (WGS) entry which is preliminary data.</text>
</comment>
<sequence length="50" mass="5582">MSRKSARDSEDMEAAYRELAIPYRVKAGHVEASNAPIDWPETIIFFVGGV</sequence>
<reference evidence="1" key="1">
    <citation type="journal article" date="2015" name="Nature">
        <title>Complex archaea that bridge the gap between prokaryotes and eukaryotes.</title>
        <authorList>
            <person name="Spang A."/>
            <person name="Saw J.H."/>
            <person name="Jorgensen S.L."/>
            <person name="Zaremba-Niedzwiedzka K."/>
            <person name="Martijn J."/>
            <person name="Lind A.E."/>
            <person name="van Eijk R."/>
            <person name="Schleper C."/>
            <person name="Guy L."/>
            <person name="Ettema T.J."/>
        </authorList>
    </citation>
    <scope>NUCLEOTIDE SEQUENCE</scope>
</reference>
<name>A0A0F9DPG2_9ZZZZ</name>
<proteinExistence type="predicted"/>
<dbReference type="EMBL" id="LAZR01028106">
    <property type="protein sequence ID" value="KKL63614.1"/>
    <property type="molecule type" value="Genomic_DNA"/>
</dbReference>
<dbReference type="AlphaFoldDB" id="A0A0F9DPG2"/>
<accession>A0A0F9DPG2</accession>
<organism evidence="1">
    <name type="scientific">marine sediment metagenome</name>
    <dbReference type="NCBI Taxonomy" id="412755"/>
    <lineage>
        <taxon>unclassified sequences</taxon>
        <taxon>metagenomes</taxon>
        <taxon>ecological metagenomes</taxon>
    </lineage>
</organism>
<protein>
    <submittedName>
        <fullName evidence="1">Uncharacterized protein</fullName>
    </submittedName>
</protein>